<dbReference type="Proteomes" id="UP000199339">
    <property type="component" value="Unassembled WGS sequence"/>
</dbReference>
<dbReference type="AlphaFoldDB" id="A0A1I4THQ3"/>
<evidence type="ECO:0000313" key="3">
    <source>
        <dbReference type="EMBL" id="SFM76181.1"/>
    </source>
</evidence>
<feature type="region of interest" description="Disordered" evidence="1">
    <location>
        <begin position="53"/>
        <end position="75"/>
    </location>
</feature>
<evidence type="ECO:0000256" key="2">
    <source>
        <dbReference type="SAM" id="Phobius"/>
    </source>
</evidence>
<feature type="transmembrane region" description="Helical" evidence="2">
    <location>
        <begin position="21"/>
        <end position="40"/>
    </location>
</feature>
<keyword evidence="4" id="KW-1185">Reference proteome</keyword>
<gene>
    <name evidence="3" type="ORF">SAMN04487961_1151</name>
</gene>
<keyword evidence="2" id="KW-1133">Transmembrane helix</keyword>
<keyword evidence="2" id="KW-0472">Membrane</keyword>
<organism evidence="3 4">
    <name type="scientific">Marinobacter pelagius</name>
    <dbReference type="NCBI Taxonomy" id="379482"/>
    <lineage>
        <taxon>Bacteria</taxon>
        <taxon>Pseudomonadati</taxon>
        <taxon>Pseudomonadota</taxon>
        <taxon>Gammaproteobacteria</taxon>
        <taxon>Pseudomonadales</taxon>
        <taxon>Marinobacteraceae</taxon>
        <taxon>Marinobacter</taxon>
    </lineage>
</organism>
<dbReference type="EMBL" id="FOUR01000002">
    <property type="protein sequence ID" value="SFM76181.1"/>
    <property type="molecule type" value="Genomic_DNA"/>
</dbReference>
<evidence type="ECO:0000256" key="1">
    <source>
        <dbReference type="SAM" id="MobiDB-lite"/>
    </source>
</evidence>
<proteinExistence type="predicted"/>
<accession>A0A1I4THQ3</accession>
<evidence type="ECO:0008006" key="5">
    <source>
        <dbReference type="Google" id="ProtNLM"/>
    </source>
</evidence>
<sequence length="361" mass="41757">MKPVHDNTSKQQMVTGVKIKPIPVLIIGSALSAVVAYQWAGSEMTIAATPDVASPQEIRKTEPETAPSLATPMQEEPAVNDDLEAFRERLMARFEGQLDHPGGQVRLLEELMRYLNQFDPEHWRESLSALLLSWFPDRGEELLNRAEAMIAYQDFMEQQQYTLRSMGPDERRDFIWSKRRELFGDAADEIWQSELQNYSLSQSLKNLDQQPGATLAKAEAYTRAIQDAYGDEAARVVERRRQELTDRFLSLSSVQQSLHEQAPEQRYETLRGIRQQLGMEEQALDRWDQLDRTRDDRWSQGENYETKRQAIVEKYQPGPEREEALDSLSRDIFGDEMAAIIRDEEAAGYFRYRESRVYGQN</sequence>
<reference evidence="4" key="1">
    <citation type="submission" date="2016-10" db="EMBL/GenBank/DDBJ databases">
        <authorList>
            <person name="Varghese N."/>
            <person name="Submissions S."/>
        </authorList>
    </citation>
    <scope>NUCLEOTIDE SEQUENCE [LARGE SCALE GENOMIC DNA]</scope>
    <source>
        <strain evidence="4">CGMCC 1.6775</strain>
    </source>
</reference>
<protein>
    <recommendedName>
        <fullName evidence="5">Lipase modulator</fullName>
    </recommendedName>
</protein>
<evidence type="ECO:0000313" key="4">
    <source>
        <dbReference type="Proteomes" id="UP000199339"/>
    </source>
</evidence>
<name>A0A1I4THQ3_9GAMM</name>
<keyword evidence="2" id="KW-0812">Transmembrane</keyword>